<gene>
    <name evidence="1" type="ORF">B9L19_14490</name>
</gene>
<name>A0A226Q4L4_9BACL</name>
<keyword evidence="2" id="KW-1185">Reference proteome</keyword>
<proteinExistence type="predicted"/>
<organism evidence="1 2">
    <name type="scientific">Geobacillus thermocatenulatus</name>
    <dbReference type="NCBI Taxonomy" id="33938"/>
    <lineage>
        <taxon>Bacteria</taxon>
        <taxon>Bacillati</taxon>
        <taxon>Bacillota</taxon>
        <taxon>Bacilli</taxon>
        <taxon>Bacillales</taxon>
        <taxon>Anoxybacillaceae</taxon>
        <taxon>Geobacillus</taxon>
        <taxon>Geobacillus thermoleovorans group</taxon>
    </lineage>
</organism>
<protein>
    <submittedName>
        <fullName evidence="1">Uncharacterized protein</fullName>
    </submittedName>
</protein>
<dbReference type="KEGG" id="gtm:GT3921_15595"/>
<accession>A0A226Q4L4</accession>
<reference evidence="1 2" key="1">
    <citation type="submission" date="2017-05" db="EMBL/GenBank/DDBJ databases">
        <title>The genome sequence of Geobacillus thermocatenulatus DSM 730.</title>
        <authorList>
            <person name="Ramaloko W.T."/>
            <person name="Koen N."/>
            <person name="Polliack S."/>
            <person name="Aliyu H."/>
            <person name="Lebre P."/>
            <person name="Mohr T."/>
            <person name="Oswald F."/>
            <person name="Zwick M."/>
            <person name="Neumann A."/>
            <person name="Syldatk C."/>
            <person name="Cowan D."/>
            <person name="De Maayer P."/>
        </authorList>
    </citation>
    <scope>NUCLEOTIDE SEQUENCE [LARGE SCALE GENOMIC DNA]</scope>
    <source>
        <strain evidence="1 2">BGSC 93A1</strain>
    </source>
</reference>
<evidence type="ECO:0000313" key="2">
    <source>
        <dbReference type="Proteomes" id="UP000198378"/>
    </source>
</evidence>
<dbReference type="EMBL" id="NEWK01000002">
    <property type="protein sequence ID" value="OXB86707.1"/>
    <property type="molecule type" value="Genomic_DNA"/>
</dbReference>
<dbReference type="AlphaFoldDB" id="A0A226Q4L4"/>
<dbReference type="Pfam" id="PF10633">
    <property type="entry name" value="NPCBM_assoc"/>
    <property type="match status" value="3"/>
</dbReference>
<dbReference type="Gene3D" id="2.60.40.10">
    <property type="entry name" value="Immunoglobulins"/>
    <property type="match status" value="3"/>
</dbReference>
<evidence type="ECO:0000313" key="1">
    <source>
        <dbReference type="EMBL" id="OXB86707.1"/>
    </source>
</evidence>
<dbReference type="PANTHER" id="PTHR39198">
    <property type="entry name" value="HYPOTHETICAL MEMBRANE PROTEIN, CONSERVED"/>
    <property type="match status" value="1"/>
</dbReference>
<dbReference type="PANTHER" id="PTHR39198:SF1">
    <property type="entry name" value="ALPHA-GALACTOSIDASE NEW3 DOMAIN-CONTAINING PROTEIN"/>
    <property type="match status" value="1"/>
</dbReference>
<dbReference type="Proteomes" id="UP000198378">
    <property type="component" value="Unassembled WGS sequence"/>
</dbReference>
<dbReference type="InterPro" id="IPR018905">
    <property type="entry name" value="A-galactase_NEW3"/>
</dbReference>
<dbReference type="InterPro" id="IPR013783">
    <property type="entry name" value="Ig-like_fold"/>
</dbReference>
<comment type="caution">
    <text evidence="1">The sequence shown here is derived from an EMBL/GenBank/DDBJ whole genome shotgun (WGS) entry which is preliminary data.</text>
</comment>
<sequence length="388" mass="41833">MNVMRNKRWMMLVMILTLFSLLLPIRPIAAASGVVLFTPYTGLSVTPGETIDYSVNVINNGSAIENVTFSFDGLPKGWSTSMTAEGRTIEQLSVRGGKEEQVTLEVTVPLDADKGDYRFSLVAKGESGVSKLPLLVRVTEQGSFKTELTSDQTNLEGHADSSFTYDVTLKNRTAKTQNYALSSAAEKGWQVTFKSEGNSVTSVKLEPNESRDITVEVKPPENVKAGTYKIPIKAQTSDTSAELTLEAVITGTYELKLTTPSGNLSTDVTAGHERVIDLVVKNTGSAPLLNINMTADAPPDWEVEFDQSTIAQLNPGQSKTVKAKVKASDEAIAGDYVVNFRAQTAETSAEAAFRVSVKTSTVWGVVAVLIIAGVAGGLYYLVKTYGRR</sequence>